<evidence type="ECO:0000259" key="6">
    <source>
        <dbReference type="Pfam" id="PF08281"/>
    </source>
</evidence>
<reference evidence="7 8" key="1">
    <citation type="submission" date="2020-08" db="EMBL/GenBank/DDBJ databases">
        <title>A Genomic Blueprint of the Chicken Gut Microbiome.</title>
        <authorList>
            <person name="Gilroy R."/>
            <person name="Ravi A."/>
            <person name="Getino M."/>
            <person name="Pursley I."/>
            <person name="Horton D.L."/>
            <person name="Alikhan N.-F."/>
            <person name="Baker D."/>
            <person name="Gharbi K."/>
            <person name="Hall N."/>
            <person name="Watson M."/>
            <person name="Adriaenssens E.M."/>
            <person name="Foster-Nyarko E."/>
            <person name="Jarju S."/>
            <person name="Secka A."/>
            <person name="Antonio M."/>
            <person name="Oren A."/>
            <person name="Chaudhuri R."/>
            <person name="La Ragione R.M."/>
            <person name="Hildebrand F."/>
            <person name="Pallen M.J."/>
        </authorList>
    </citation>
    <scope>NUCLEOTIDE SEQUENCE [LARGE SCALE GENOMIC DNA]</scope>
    <source>
        <strain evidence="7 8">Sa1YVA6</strain>
    </source>
</reference>
<sequence length="171" mass="20428">MNLRTFEEIVHSHGDYILRLCYTYTKDWQMAEDLTQETFIRFYTAQEKFRQEADVKTYLYRIAVNRCKTYLASWRYKQTQLIEIGQKLISKDNVALQIERKDEAKQLYEKIEGLPVKYREVLVFYHYFDWTTAQIAELLSCSENTVKTRLRRGRQQLSQLLEKGGITDGSD</sequence>
<protein>
    <submittedName>
        <fullName evidence="7">Sigma-70 family RNA polymerase sigma factor</fullName>
    </submittedName>
</protein>
<dbReference type="NCBIfam" id="TIGR02937">
    <property type="entry name" value="sigma70-ECF"/>
    <property type="match status" value="1"/>
</dbReference>
<dbReference type="InterPro" id="IPR007627">
    <property type="entry name" value="RNA_pol_sigma70_r2"/>
</dbReference>
<dbReference type="EMBL" id="JACSPW010000015">
    <property type="protein sequence ID" value="MBD8034376.1"/>
    <property type="molecule type" value="Genomic_DNA"/>
</dbReference>
<dbReference type="Gene3D" id="1.10.1740.10">
    <property type="match status" value="1"/>
</dbReference>
<evidence type="ECO:0000256" key="1">
    <source>
        <dbReference type="ARBA" id="ARBA00010641"/>
    </source>
</evidence>
<dbReference type="CDD" id="cd06171">
    <property type="entry name" value="Sigma70_r4"/>
    <property type="match status" value="1"/>
</dbReference>
<dbReference type="InterPro" id="IPR013325">
    <property type="entry name" value="RNA_pol_sigma_r2"/>
</dbReference>
<dbReference type="Pfam" id="PF04542">
    <property type="entry name" value="Sigma70_r2"/>
    <property type="match status" value="1"/>
</dbReference>
<dbReference type="SUPFAM" id="SSF88659">
    <property type="entry name" value="Sigma3 and sigma4 domains of RNA polymerase sigma factors"/>
    <property type="match status" value="1"/>
</dbReference>
<dbReference type="Pfam" id="PF08281">
    <property type="entry name" value="Sigma70_r4_2"/>
    <property type="match status" value="1"/>
</dbReference>
<dbReference type="InterPro" id="IPR036388">
    <property type="entry name" value="WH-like_DNA-bd_sf"/>
</dbReference>
<evidence type="ECO:0000256" key="4">
    <source>
        <dbReference type="ARBA" id="ARBA00023163"/>
    </source>
</evidence>
<dbReference type="PANTHER" id="PTHR43133">
    <property type="entry name" value="RNA POLYMERASE ECF-TYPE SIGMA FACTO"/>
    <property type="match status" value="1"/>
</dbReference>
<accession>A0ABR8XR40</accession>
<dbReference type="Gene3D" id="1.10.10.10">
    <property type="entry name" value="Winged helix-like DNA-binding domain superfamily/Winged helix DNA-binding domain"/>
    <property type="match status" value="1"/>
</dbReference>
<dbReference type="PANTHER" id="PTHR43133:SF60">
    <property type="entry name" value="RNA POLYMERASE SIGMA FACTOR SIGV"/>
    <property type="match status" value="1"/>
</dbReference>
<dbReference type="InterPro" id="IPR013324">
    <property type="entry name" value="RNA_pol_sigma_r3/r4-like"/>
</dbReference>
<proteinExistence type="inferred from homology"/>
<evidence type="ECO:0000259" key="5">
    <source>
        <dbReference type="Pfam" id="PF04542"/>
    </source>
</evidence>
<comment type="similarity">
    <text evidence="1">Belongs to the sigma-70 factor family. ECF subfamily.</text>
</comment>
<organism evidence="7 8">
    <name type="scientific">Solibacillus merdavium</name>
    <dbReference type="NCBI Taxonomy" id="2762218"/>
    <lineage>
        <taxon>Bacteria</taxon>
        <taxon>Bacillati</taxon>
        <taxon>Bacillota</taxon>
        <taxon>Bacilli</taxon>
        <taxon>Bacillales</taxon>
        <taxon>Caryophanaceae</taxon>
        <taxon>Solibacillus</taxon>
    </lineage>
</organism>
<keyword evidence="4" id="KW-0804">Transcription</keyword>
<evidence type="ECO:0000256" key="2">
    <source>
        <dbReference type="ARBA" id="ARBA00023015"/>
    </source>
</evidence>
<keyword evidence="3" id="KW-0731">Sigma factor</keyword>
<name>A0ABR8XR40_9BACL</name>
<keyword evidence="2" id="KW-0805">Transcription regulation</keyword>
<evidence type="ECO:0000313" key="7">
    <source>
        <dbReference type="EMBL" id="MBD8034376.1"/>
    </source>
</evidence>
<dbReference type="InterPro" id="IPR039425">
    <property type="entry name" value="RNA_pol_sigma-70-like"/>
</dbReference>
<gene>
    <name evidence="7" type="ORF">H9632_14990</name>
</gene>
<feature type="domain" description="RNA polymerase sigma factor 70 region 4 type 2" evidence="6">
    <location>
        <begin position="106"/>
        <end position="157"/>
    </location>
</feature>
<evidence type="ECO:0000256" key="3">
    <source>
        <dbReference type="ARBA" id="ARBA00023082"/>
    </source>
</evidence>
<feature type="domain" description="RNA polymerase sigma-70 region 2" evidence="5">
    <location>
        <begin position="10"/>
        <end position="73"/>
    </location>
</feature>
<dbReference type="RefSeq" id="WP_191704872.1">
    <property type="nucleotide sequence ID" value="NZ_JACSPW010000015.1"/>
</dbReference>
<evidence type="ECO:0000313" key="8">
    <source>
        <dbReference type="Proteomes" id="UP000600565"/>
    </source>
</evidence>
<keyword evidence="8" id="KW-1185">Reference proteome</keyword>
<dbReference type="InterPro" id="IPR014284">
    <property type="entry name" value="RNA_pol_sigma-70_dom"/>
</dbReference>
<dbReference type="Proteomes" id="UP000600565">
    <property type="component" value="Unassembled WGS sequence"/>
</dbReference>
<dbReference type="SUPFAM" id="SSF88946">
    <property type="entry name" value="Sigma2 domain of RNA polymerase sigma factors"/>
    <property type="match status" value="1"/>
</dbReference>
<comment type="caution">
    <text evidence="7">The sequence shown here is derived from an EMBL/GenBank/DDBJ whole genome shotgun (WGS) entry which is preliminary data.</text>
</comment>
<dbReference type="InterPro" id="IPR013249">
    <property type="entry name" value="RNA_pol_sigma70_r4_t2"/>
</dbReference>